<evidence type="ECO:0000259" key="5">
    <source>
        <dbReference type="Pfam" id="PF03446"/>
    </source>
</evidence>
<feature type="chain" id="PRO_5022736670" evidence="4">
    <location>
        <begin position="23"/>
        <end position="290"/>
    </location>
</feature>
<dbReference type="InterPro" id="IPR006115">
    <property type="entry name" value="6PGDH_NADP-bd"/>
</dbReference>
<organism evidence="7 8">
    <name type="scientific">Pseudomonas fluorescens</name>
    <dbReference type="NCBI Taxonomy" id="294"/>
    <lineage>
        <taxon>Bacteria</taxon>
        <taxon>Pseudomonadati</taxon>
        <taxon>Pseudomonadota</taxon>
        <taxon>Gammaproteobacteria</taxon>
        <taxon>Pseudomonadales</taxon>
        <taxon>Pseudomonadaceae</taxon>
        <taxon>Pseudomonas</taxon>
    </lineage>
</organism>
<evidence type="ECO:0000256" key="2">
    <source>
        <dbReference type="ARBA" id="ARBA00023027"/>
    </source>
</evidence>
<dbReference type="Proteomes" id="UP000326437">
    <property type="component" value="Unassembled WGS sequence"/>
</dbReference>
<dbReference type="EC" id="1.1.1.31" evidence="7"/>
<gene>
    <name evidence="7" type="primary">mmsB_1</name>
    <name evidence="7" type="ORF">PS685_00481</name>
</gene>
<reference evidence="7 8" key="1">
    <citation type="submission" date="2019-09" db="EMBL/GenBank/DDBJ databases">
        <authorList>
            <person name="Chandra G."/>
            <person name="Truman W A."/>
        </authorList>
    </citation>
    <scope>NUCLEOTIDE SEQUENCE [LARGE SCALE GENOMIC DNA]</scope>
    <source>
        <strain evidence="7">PS685</strain>
    </source>
</reference>
<dbReference type="Gene3D" id="1.10.1040.10">
    <property type="entry name" value="N-(1-d-carboxylethyl)-l-norvaline Dehydrogenase, domain 2"/>
    <property type="match status" value="1"/>
</dbReference>
<accession>A0A5E6YCY6</accession>
<evidence type="ECO:0000256" key="1">
    <source>
        <dbReference type="ARBA" id="ARBA00023002"/>
    </source>
</evidence>
<dbReference type="InterPro" id="IPR008927">
    <property type="entry name" value="6-PGluconate_DH-like_C_sf"/>
</dbReference>
<dbReference type="GO" id="GO:0051287">
    <property type="term" value="F:NAD binding"/>
    <property type="evidence" value="ECO:0007669"/>
    <property type="project" value="InterPro"/>
</dbReference>
<dbReference type="PANTHER" id="PTHR43060:SF15">
    <property type="entry name" value="3-HYDROXYISOBUTYRATE DEHYDROGENASE-LIKE 1, MITOCHONDRIAL-RELATED"/>
    <property type="match status" value="1"/>
</dbReference>
<feature type="domain" description="3-hydroxyisobutyrate dehydrogenase-like NAD-binding" evidence="6">
    <location>
        <begin position="166"/>
        <end position="284"/>
    </location>
</feature>
<name>A0A5E6YCY6_PSEFL</name>
<keyword evidence="4" id="KW-0732">Signal</keyword>
<dbReference type="EMBL" id="CABVHO010000002">
    <property type="protein sequence ID" value="VVN50975.1"/>
    <property type="molecule type" value="Genomic_DNA"/>
</dbReference>
<dbReference type="Pfam" id="PF03446">
    <property type="entry name" value="NAD_binding_2"/>
    <property type="match status" value="1"/>
</dbReference>
<dbReference type="GO" id="GO:0050661">
    <property type="term" value="F:NADP binding"/>
    <property type="evidence" value="ECO:0007669"/>
    <property type="project" value="InterPro"/>
</dbReference>
<evidence type="ECO:0000259" key="6">
    <source>
        <dbReference type="Pfam" id="PF14833"/>
    </source>
</evidence>
<dbReference type="SUPFAM" id="SSF48179">
    <property type="entry name" value="6-phosphogluconate dehydrogenase C-terminal domain-like"/>
    <property type="match status" value="1"/>
</dbReference>
<dbReference type="SUPFAM" id="SSF51735">
    <property type="entry name" value="NAD(P)-binding Rossmann-fold domains"/>
    <property type="match status" value="1"/>
</dbReference>
<dbReference type="Gene3D" id="3.40.50.720">
    <property type="entry name" value="NAD(P)-binding Rossmann-like Domain"/>
    <property type="match status" value="1"/>
</dbReference>
<dbReference type="AlphaFoldDB" id="A0A5E6YCY6"/>
<keyword evidence="1 7" id="KW-0560">Oxidoreductase</keyword>
<dbReference type="PIRSF" id="PIRSF000103">
    <property type="entry name" value="HIBADH"/>
    <property type="match status" value="1"/>
</dbReference>
<keyword evidence="2" id="KW-0520">NAD</keyword>
<proteinExistence type="predicted"/>
<protein>
    <submittedName>
        <fullName evidence="7">3-hydroxyisobutyrate dehydrogenase</fullName>
        <ecNumber evidence="7">1.1.1.31</ecNumber>
    </submittedName>
</protein>
<dbReference type="Pfam" id="PF14833">
    <property type="entry name" value="NAD_binding_11"/>
    <property type="match status" value="1"/>
</dbReference>
<dbReference type="InterPro" id="IPR029154">
    <property type="entry name" value="HIBADH-like_NADP-bd"/>
</dbReference>
<evidence type="ECO:0000313" key="7">
    <source>
        <dbReference type="EMBL" id="VVN50975.1"/>
    </source>
</evidence>
<feature type="signal peptide" evidence="4">
    <location>
        <begin position="1"/>
        <end position="22"/>
    </location>
</feature>
<dbReference type="InterPro" id="IPR015815">
    <property type="entry name" value="HIBADH-related"/>
</dbReference>
<dbReference type="GO" id="GO:0008442">
    <property type="term" value="F:3-hydroxyisobutyrate dehydrogenase activity"/>
    <property type="evidence" value="ECO:0007669"/>
    <property type="project" value="UniProtKB-EC"/>
</dbReference>
<dbReference type="RefSeq" id="WP_150628165.1">
    <property type="nucleotide sequence ID" value="NZ_CABVHO010000002.1"/>
</dbReference>
<feature type="domain" description="6-phosphogluconate dehydrogenase NADP-binding" evidence="5">
    <location>
        <begin position="3"/>
        <end position="163"/>
    </location>
</feature>
<evidence type="ECO:0000256" key="4">
    <source>
        <dbReference type="SAM" id="SignalP"/>
    </source>
</evidence>
<feature type="active site" evidence="3">
    <location>
        <position position="172"/>
    </location>
</feature>
<dbReference type="InterPro" id="IPR013328">
    <property type="entry name" value="6PGD_dom2"/>
</dbReference>
<dbReference type="InterPro" id="IPR036291">
    <property type="entry name" value="NAD(P)-bd_dom_sf"/>
</dbReference>
<sequence length="290" mass="30496" precursor="true">MSRITVLGLGAMGSRMASQLLAAGHTVTVWNRTPDAAEALVKQGAFHARTPREASAGAEFVIAMLRDNDASRHVWLDREIGALSGMPAGAIAIESSTLTSGWIQELGTHMQHARVALLEAPVSGSRAQADARQLAYLAGGEEEVLERCLPLLRVMGSSVHHVGGLGHGALAKLATNAMLGIQVTGLAEVIGLLERNGADASRVLAAMAGTSVWSPVAAYLSGSMMTENFAPQFPVALIEKDFGYTLEEAGSAENAPTIAAAHNVFQRAAARGMGDRNMTSVVRLFTEKRD</sequence>
<dbReference type="OrthoDB" id="9786703at2"/>
<evidence type="ECO:0000313" key="8">
    <source>
        <dbReference type="Proteomes" id="UP000326437"/>
    </source>
</evidence>
<dbReference type="PANTHER" id="PTHR43060">
    <property type="entry name" value="3-HYDROXYISOBUTYRATE DEHYDROGENASE-LIKE 1, MITOCHONDRIAL-RELATED"/>
    <property type="match status" value="1"/>
</dbReference>
<evidence type="ECO:0000256" key="3">
    <source>
        <dbReference type="PIRSR" id="PIRSR000103-1"/>
    </source>
</evidence>